<dbReference type="EMBL" id="CP081055">
    <property type="protein sequence ID" value="UWQ43841.1"/>
    <property type="molecule type" value="Genomic_DNA"/>
</dbReference>
<geneLocation type="plasmid" evidence="1 2">
    <name>unnamed4</name>
</geneLocation>
<dbReference type="Proteomes" id="UP001058514">
    <property type="component" value="Plasmid unnamed4"/>
</dbReference>
<sequence>MTAQSIATSAYYECPLSALPMDRRRQNAQFAAFEAARSEFSLWPVLREFVISELDLSRDCAAPLTTYRVAKANTDGITADRGIPRQVQAFAARDMKVCFRRWKTYVSQQERLVRA</sequence>
<proteinExistence type="predicted"/>
<accession>A0ABY5WQV7</accession>
<gene>
    <name evidence="1" type="ORF">K3718_20335</name>
</gene>
<keyword evidence="2" id="KW-1185">Reference proteome</keyword>
<organism evidence="1 2">
    <name type="scientific">Leisingera aquaemixtae</name>
    <dbReference type="NCBI Taxonomy" id="1396826"/>
    <lineage>
        <taxon>Bacteria</taxon>
        <taxon>Pseudomonadati</taxon>
        <taxon>Pseudomonadota</taxon>
        <taxon>Alphaproteobacteria</taxon>
        <taxon>Rhodobacterales</taxon>
        <taxon>Roseobacteraceae</taxon>
        <taxon>Leisingera</taxon>
    </lineage>
</organism>
<keyword evidence="1" id="KW-0614">Plasmid</keyword>
<evidence type="ECO:0000313" key="1">
    <source>
        <dbReference type="EMBL" id="UWQ43841.1"/>
    </source>
</evidence>
<protein>
    <submittedName>
        <fullName evidence="1">Uncharacterized protein</fullName>
    </submittedName>
</protein>
<reference evidence="1" key="1">
    <citation type="submission" date="2021-08" db="EMBL/GenBank/DDBJ databases">
        <authorList>
            <person name="Nwanade C."/>
            <person name="Wang M."/>
            <person name="Masoudi A."/>
            <person name="Yu Z."/>
            <person name="Liu J."/>
        </authorList>
    </citation>
    <scope>NUCLEOTIDE SEQUENCE</scope>
    <source>
        <strain evidence="1">S166</strain>
        <plasmid evidence="1">unnamed4</plasmid>
    </source>
</reference>
<dbReference type="RefSeq" id="WP_259966210.1">
    <property type="nucleotide sequence ID" value="NZ_CP081055.1"/>
</dbReference>
<evidence type="ECO:0000313" key="2">
    <source>
        <dbReference type="Proteomes" id="UP001058514"/>
    </source>
</evidence>
<name>A0ABY5WQV7_9RHOB</name>